<keyword evidence="7 10" id="KW-0812">Transmembrane</keyword>
<gene>
    <name evidence="11" type="ORF">G3O08_05880</name>
</gene>
<feature type="transmembrane region" description="Helical" evidence="10">
    <location>
        <begin position="140"/>
        <end position="155"/>
    </location>
</feature>
<keyword evidence="6" id="KW-1003">Cell membrane</keyword>
<evidence type="ECO:0000256" key="6">
    <source>
        <dbReference type="ARBA" id="ARBA00022475"/>
    </source>
</evidence>
<keyword evidence="8 10" id="KW-1133">Transmembrane helix</keyword>
<comment type="function">
    <text evidence="1">Required for nicotinamide riboside transport across the inner membrane.</text>
</comment>
<evidence type="ECO:0000313" key="11">
    <source>
        <dbReference type="EMBL" id="NEN23028.1"/>
    </source>
</evidence>
<protein>
    <recommendedName>
        <fullName evidence="4">Nicotinamide riboside transporter PnuC</fullName>
    </recommendedName>
</protein>
<dbReference type="Pfam" id="PF04973">
    <property type="entry name" value="NMN_transporter"/>
    <property type="match status" value="1"/>
</dbReference>
<comment type="similarity">
    <text evidence="3">Belongs to the nicotinamide ribonucleoside (NR) uptake permease (TC 4.B.1) family.</text>
</comment>
<evidence type="ECO:0000256" key="4">
    <source>
        <dbReference type="ARBA" id="ARBA00017522"/>
    </source>
</evidence>
<keyword evidence="5" id="KW-0813">Transport</keyword>
<dbReference type="Proteomes" id="UP000486602">
    <property type="component" value="Unassembled WGS sequence"/>
</dbReference>
<dbReference type="PANTHER" id="PTHR36122">
    <property type="entry name" value="NICOTINAMIDE RIBOSIDE TRANSPORTER PNUC"/>
    <property type="match status" value="1"/>
</dbReference>
<feature type="transmembrane region" description="Helical" evidence="10">
    <location>
        <begin position="49"/>
        <end position="68"/>
    </location>
</feature>
<evidence type="ECO:0000256" key="10">
    <source>
        <dbReference type="SAM" id="Phobius"/>
    </source>
</evidence>
<dbReference type="RefSeq" id="WP_163283833.1">
    <property type="nucleotide sequence ID" value="NZ_JAAGVY010000007.1"/>
</dbReference>
<feature type="transmembrane region" description="Helical" evidence="10">
    <location>
        <begin position="89"/>
        <end position="109"/>
    </location>
</feature>
<reference evidence="11 12" key="1">
    <citation type="submission" date="2020-02" db="EMBL/GenBank/DDBJ databases">
        <title>Out from the shadows clarifying the taxonomy of the family Cryomorphaceae and related taxa by utilizing the GTDB taxonomic framework.</title>
        <authorList>
            <person name="Bowman J.P."/>
        </authorList>
    </citation>
    <scope>NUCLEOTIDE SEQUENCE [LARGE SCALE GENOMIC DNA]</scope>
    <source>
        <strain evidence="11 12">QSSC 1-22</strain>
    </source>
</reference>
<evidence type="ECO:0000256" key="8">
    <source>
        <dbReference type="ARBA" id="ARBA00022989"/>
    </source>
</evidence>
<name>A0A7K3WNB8_9FLAO</name>
<accession>A0A7K3WNB8</accession>
<evidence type="ECO:0000256" key="3">
    <source>
        <dbReference type="ARBA" id="ARBA00006669"/>
    </source>
</evidence>
<keyword evidence="9 10" id="KW-0472">Membrane</keyword>
<dbReference type="GO" id="GO:0005886">
    <property type="term" value="C:plasma membrane"/>
    <property type="evidence" value="ECO:0007669"/>
    <property type="project" value="UniProtKB-SubCell"/>
</dbReference>
<comment type="subcellular location">
    <subcellularLocation>
        <location evidence="2">Cell membrane</location>
        <topology evidence="2">Multi-pass membrane protein</topology>
    </subcellularLocation>
</comment>
<organism evidence="11 12">
    <name type="scientific">Cryomorpha ignava</name>
    <dbReference type="NCBI Taxonomy" id="101383"/>
    <lineage>
        <taxon>Bacteria</taxon>
        <taxon>Pseudomonadati</taxon>
        <taxon>Bacteroidota</taxon>
        <taxon>Flavobacteriia</taxon>
        <taxon>Flavobacteriales</taxon>
        <taxon>Cryomorphaceae</taxon>
        <taxon>Cryomorpha</taxon>
    </lineage>
</organism>
<dbReference type="InterPro" id="IPR006419">
    <property type="entry name" value="NMN_transpt_PnuC"/>
</dbReference>
<evidence type="ECO:0000313" key="12">
    <source>
        <dbReference type="Proteomes" id="UP000486602"/>
    </source>
</evidence>
<comment type="caution">
    <text evidence="11">The sequence shown here is derived from an EMBL/GenBank/DDBJ whole genome shotgun (WGS) entry which is preliminary data.</text>
</comment>
<dbReference type="EMBL" id="JAAGVY010000007">
    <property type="protein sequence ID" value="NEN23028.1"/>
    <property type="molecule type" value="Genomic_DNA"/>
</dbReference>
<dbReference type="GO" id="GO:0034257">
    <property type="term" value="F:nicotinamide riboside transmembrane transporter activity"/>
    <property type="evidence" value="ECO:0007669"/>
    <property type="project" value="InterPro"/>
</dbReference>
<feature type="transmembrane region" description="Helical" evidence="10">
    <location>
        <begin position="161"/>
        <end position="180"/>
    </location>
</feature>
<keyword evidence="12" id="KW-1185">Reference proteome</keyword>
<evidence type="ECO:0000256" key="9">
    <source>
        <dbReference type="ARBA" id="ARBA00023136"/>
    </source>
</evidence>
<evidence type="ECO:0000256" key="1">
    <source>
        <dbReference type="ARBA" id="ARBA00002672"/>
    </source>
</evidence>
<evidence type="ECO:0000256" key="2">
    <source>
        <dbReference type="ARBA" id="ARBA00004651"/>
    </source>
</evidence>
<dbReference type="PANTHER" id="PTHR36122:SF2">
    <property type="entry name" value="NICOTINAMIDE RIBOSIDE TRANSPORTER PNUC"/>
    <property type="match status" value="1"/>
</dbReference>
<dbReference type="AlphaFoldDB" id="A0A7K3WNB8"/>
<feature type="transmembrane region" description="Helical" evidence="10">
    <location>
        <begin position="25"/>
        <end position="43"/>
    </location>
</feature>
<proteinExistence type="inferred from homology"/>
<evidence type="ECO:0000256" key="7">
    <source>
        <dbReference type="ARBA" id="ARBA00022692"/>
    </source>
</evidence>
<dbReference type="NCBIfam" id="TIGR01528">
    <property type="entry name" value="NMN_trans_PnuC"/>
    <property type="match status" value="1"/>
</dbReference>
<evidence type="ECO:0000256" key="5">
    <source>
        <dbReference type="ARBA" id="ARBA00022448"/>
    </source>
</evidence>
<sequence>MLEAIEIIAVAFNIGYIILAARGNAWCWPLGIIGSLLSIWLFVEIKLYAESVLFTYYVIIGFYGWYQWKKQRTDIDNLQIRNWDLKNHLFLLAGGYLSTWLLFLLLQHYTDAEMPLLDSFTTMFSFIATWLTAKRYIENWLYWIALNLLTIYLYFSRDLQVYAVLSMVYAVMAIYGYYSWNRDFKEQELL</sequence>